<protein>
    <submittedName>
        <fullName evidence="1">Uncharacterized protein</fullName>
    </submittedName>
</protein>
<sequence>MIEVVGVEDSNCLVIRVSDMMGEPSTYHQMVDYIKEPDLIYNSTSMESDDDTPMIPAKIKAV</sequence>
<dbReference type="Proteomes" id="UP000276215">
    <property type="component" value="Unassembled WGS sequence"/>
</dbReference>
<reference evidence="1 2" key="1">
    <citation type="journal article" date="2018" name="Nat. Ecol. Evol.">
        <title>Pezizomycetes genomes reveal the molecular basis of ectomycorrhizal truffle lifestyle.</title>
        <authorList>
            <person name="Murat C."/>
            <person name="Payen T."/>
            <person name="Noel B."/>
            <person name="Kuo A."/>
            <person name="Morin E."/>
            <person name="Chen J."/>
            <person name="Kohler A."/>
            <person name="Krizsan K."/>
            <person name="Balestrini R."/>
            <person name="Da Silva C."/>
            <person name="Montanini B."/>
            <person name="Hainaut M."/>
            <person name="Levati E."/>
            <person name="Barry K.W."/>
            <person name="Belfiori B."/>
            <person name="Cichocki N."/>
            <person name="Clum A."/>
            <person name="Dockter R.B."/>
            <person name="Fauchery L."/>
            <person name="Guy J."/>
            <person name="Iotti M."/>
            <person name="Le Tacon F."/>
            <person name="Lindquist E.A."/>
            <person name="Lipzen A."/>
            <person name="Malagnac F."/>
            <person name="Mello A."/>
            <person name="Molinier V."/>
            <person name="Miyauchi S."/>
            <person name="Poulain J."/>
            <person name="Riccioni C."/>
            <person name="Rubini A."/>
            <person name="Sitrit Y."/>
            <person name="Splivallo R."/>
            <person name="Traeger S."/>
            <person name="Wang M."/>
            <person name="Zifcakova L."/>
            <person name="Wipf D."/>
            <person name="Zambonelli A."/>
            <person name="Paolocci F."/>
            <person name="Nowrousian M."/>
            <person name="Ottonello S."/>
            <person name="Baldrian P."/>
            <person name="Spatafora J.W."/>
            <person name="Henrissat B."/>
            <person name="Nagy L.G."/>
            <person name="Aury J.M."/>
            <person name="Wincker P."/>
            <person name="Grigoriev I.V."/>
            <person name="Bonfante P."/>
            <person name="Martin F.M."/>
        </authorList>
    </citation>
    <scope>NUCLEOTIDE SEQUENCE [LARGE SCALE GENOMIC DNA]</scope>
    <source>
        <strain evidence="1 2">120613-1</strain>
    </source>
</reference>
<evidence type="ECO:0000313" key="2">
    <source>
        <dbReference type="Proteomes" id="UP000276215"/>
    </source>
</evidence>
<name>A0A3N4K3Q1_9PEZI</name>
<dbReference type="EMBL" id="ML120354">
    <property type="protein sequence ID" value="RPB05194.1"/>
    <property type="molecule type" value="Genomic_DNA"/>
</dbReference>
<gene>
    <name evidence="1" type="ORF">L873DRAFT_953226</name>
</gene>
<proteinExistence type="predicted"/>
<organism evidence="1 2">
    <name type="scientific">Choiromyces venosus 120613-1</name>
    <dbReference type="NCBI Taxonomy" id="1336337"/>
    <lineage>
        <taxon>Eukaryota</taxon>
        <taxon>Fungi</taxon>
        <taxon>Dikarya</taxon>
        <taxon>Ascomycota</taxon>
        <taxon>Pezizomycotina</taxon>
        <taxon>Pezizomycetes</taxon>
        <taxon>Pezizales</taxon>
        <taxon>Tuberaceae</taxon>
        <taxon>Choiromyces</taxon>
    </lineage>
</organism>
<evidence type="ECO:0000313" key="1">
    <source>
        <dbReference type="EMBL" id="RPB05194.1"/>
    </source>
</evidence>
<dbReference type="AlphaFoldDB" id="A0A3N4K3Q1"/>
<keyword evidence="2" id="KW-1185">Reference proteome</keyword>
<accession>A0A3N4K3Q1</accession>